<dbReference type="OMA" id="CVTMPIT"/>
<dbReference type="OrthoDB" id="10263384at2759"/>
<proteinExistence type="inferred from homology"/>
<dbReference type="Pfam" id="PF03643">
    <property type="entry name" value="Vps26"/>
    <property type="match status" value="1"/>
</dbReference>
<comment type="caution">
    <text evidence="2">The sequence shown here is derived from an EMBL/GenBank/DDBJ whole genome shotgun (WGS) entry which is preliminary data.</text>
</comment>
<evidence type="ECO:0000313" key="2">
    <source>
        <dbReference type="EMBL" id="KAJ5077003.1"/>
    </source>
</evidence>
<keyword evidence="3" id="KW-1185">Reference proteome</keyword>
<dbReference type="Gene3D" id="2.60.40.640">
    <property type="match status" value="2"/>
</dbReference>
<dbReference type="PANTHER" id="PTHR12233">
    <property type="entry name" value="VACUOLAR PROTEIN SORTING 26 RELATED"/>
    <property type="match status" value="1"/>
</dbReference>
<name>A0A9Q0LT69_ANAIG</name>
<protein>
    <submittedName>
        <fullName evidence="2">Vacuolar protein sorting-associated protein 26c</fullName>
    </submittedName>
</protein>
<accession>A0A9Q0LT69</accession>
<dbReference type="InterPro" id="IPR028934">
    <property type="entry name" value="Vps26-related"/>
</dbReference>
<reference evidence="2" key="1">
    <citation type="submission" date="2022-10" db="EMBL/GenBank/DDBJ databases">
        <title>Novel sulphate-reducing endosymbionts in the free-living metamonad Anaeramoeba.</title>
        <authorList>
            <person name="Jerlstrom-Hultqvist J."/>
            <person name="Cepicka I."/>
            <person name="Gallot-Lavallee L."/>
            <person name="Salas-Leiva D."/>
            <person name="Curtis B.A."/>
            <person name="Zahonova K."/>
            <person name="Pipaliya S."/>
            <person name="Dacks J."/>
            <person name="Roger A.J."/>
        </authorList>
    </citation>
    <scope>NUCLEOTIDE SEQUENCE</scope>
    <source>
        <strain evidence="2">BMAN</strain>
    </source>
</reference>
<gene>
    <name evidence="2" type="ORF">M0811_00323</name>
</gene>
<organism evidence="2 3">
    <name type="scientific">Anaeramoeba ignava</name>
    <name type="common">Anaerobic marine amoeba</name>
    <dbReference type="NCBI Taxonomy" id="1746090"/>
    <lineage>
        <taxon>Eukaryota</taxon>
        <taxon>Metamonada</taxon>
        <taxon>Anaeramoebidae</taxon>
        <taxon>Anaeramoeba</taxon>
    </lineage>
</organism>
<dbReference type="GO" id="GO:0006886">
    <property type="term" value="P:intracellular protein transport"/>
    <property type="evidence" value="ECO:0007669"/>
    <property type="project" value="InterPro"/>
</dbReference>
<dbReference type="AlphaFoldDB" id="A0A9Q0LT69"/>
<dbReference type="InterPro" id="IPR014752">
    <property type="entry name" value="Arrestin-like_C"/>
</dbReference>
<dbReference type="EMBL" id="JAPDFW010000059">
    <property type="protein sequence ID" value="KAJ5077003.1"/>
    <property type="molecule type" value="Genomic_DNA"/>
</dbReference>
<dbReference type="Proteomes" id="UP001149090">
    <property type="component" value="Unassembled WGS sequence"/>
</dbReference>
<comment type="similarity">
    <text evidence="1">Belongs to the VPS26 family.</text>
</comment>
<evidence type="ECO:0000256" key="1">
    <source>
        <dbReference type="ARBA" id="ARBA00009100"/>
    </source>
</evidence>
<evidence type="ECO:0000313" key="3">
    <source>
        <dbReference type="Proteomes" id="UP001149090"/>
    </source>
</evidence>
<sequence length="297" mass="33262">MSIEIKLKKMNRTYTIGEKIVGVVYVRTKKELSHQGLILIASGDVGLQTTTRTSGLFEAISHSIKPFNVSYCSLTLLQPGKIPSGETELPFEFVLAPKKGEELVETYHGVFINSVYTITATLSRGRFGKKIQGKLEYIAEVPTLKKYKPTIASFTISPQAIENVKKSSIDKIPKFTISGQIDNLICDINSPLTGFLVVQSTEFPLRSIEVQLIRSETCGTKEDGFMKEDTQIQNIEIADGNVCPQMKIPIYMKFPRLFTCPSLSTSNFVIDFEINVVFYFIDGHILSKNFPIKITRN</sequence>